<keyword evidence="4" id="KW-0472">Membrane</keyword>
<protein>
    <recommendedName>
        <fullName evidence="9">FZ domain-containing protein</fullName>
    </recommendedName>
</protein>
<comment type="subcellular location">
    <subcellularLocation>
        <location evidence="1">Membrane</location>
        <topology evidence="1">Multi-pass membrane protein</topology>
    </subcellularLocation>
</comment>
<keyword evidence="5" id="KW-0325">Glycoprotein</keyword>
<comment type="similarity">
    <text evidence="6">Belongs to the NALF family.</text>
</comment>
<sequence>MLYSRLLAPWLLWLVLMLTITAVRNNSTEQCLGLSETRGNSSERYQCFGLSTSLAKEICANRHRDWSNVSLPTCGRLLHTTLPSLPQDQTSCLSTLDRLIRLDAEAYAQSINFRSILDRFDCPQPYSVKFTCSACQVAYQHWICSDRFNYWHKGRRYKPCRSYCRRVEQTCPFFLPLDKGPAHYAGEPTFLCLDPNIEETGDQLDQSSYGPETCCYEQCDSGRCVVRNGGCGDDERSREDAAASGDRPVNSALLLLTILFLNRTRLLK</sequence>
<dbReference type="PANTHER" id="PTHR15819:SF11">
    <property type="entry name" value="MID1, ISOFORM A"/>
    <property type="match status" value="1"/>
</dbReference>
<evidence type="ECO:0000256" key="4">
    <source>
        <dbReference type="ARBA" id="ARBA00023136"/>
    </source>
</evidence>
<accession>A0A6A4J845</accession>
<name>A0A6A4J845_APOLU</name>
<proteinExistence type="inferred from homology"/>
<evidence type="ECO:0008006" key="9">
    <source>
        <dbReference type="Google" id="ProtNLM"/>
    </source>
</evidence>
<evidence type="ECO:0000256" key="5">
    <source>
        <dbReference type="ARBA" id="ARBA00023180"/>
    </source>
</evidence>
<dbReference type="GO" id="GO:0005886">
    <property type="term" value="C:plasma membrane"/>
    <property type="evidence" value="ECO:0007669"/>
    <property type="project" value="TreeGrafter"/>
</dbReference>
<dbReference type="PANTHER" id="PTHR15819">
    <property type="entry name" value="TRANSMEMBRANE PROTEIN FAM155"/>
    <property type="match status" value="1"/>
</dbReference>
<keyword evidence="3" id="KW-1133">Transmembrane helix</keyword>
<dbReference type="EMBL" id="WIXP02000010">
    <property type="protein sequence ID" value="KAF6203873.1"/>
    <property type="molecule type" value="Genomic_DNA"/>
</dbReference>
<evidence type="ECO:0000313" key="8">
    <source>
        <dbReference type="Proteomes" id="UP000466442"/>
    </source>
</evidence>
<comment type="caution">
    <text evidence="7">The sequence shown here is derived from an EMBL/GenBank/DDBJ whole genome shotgun (WGS) entry which is preliminary data.</text>
</comment>
<dbReference type="AlphaFoldDB" id="A0A6A4J845"/>
<evidence type="ECO:0000256" key="3">
    <source>
        <dbReference type="ARBA" id="ARBA00022989"/>
    </source>
</evidence>
<keyword evidence="2" id="KW-0812">Transmembrane</keyword>
<gene>
    <name evidence="7" type="ORF">GE061_002208</name>
</gene>
<evidence type="ECO:0000256" key="6">
    <source>
        <dbReference type="ARBA" id="ARBA00029445"/>
    </source>
</evidence>
<keyword evidence="8" id="KW-1185">Reference proteome</keyword>
<reference evidence="7" key="1">
    <citation type="journal article" date="2021" name="Mol. Ecol. Resour.">
        <title>Apolygus lucorum genome provides insights into omnivorousness and mesophyll feeding.</title>
        <authorList>
            <person name="Liu Y."/>
            <person name="Liu H."/>
            <person name="Wang H."/>
            <person name="Huang T."/>
            <person name="Liu B."/>
            <person name="Yang B."/>
            <person name="Yin L."/>
            <person name="Li B."/>
            <person name="Zhang Y."/>
            <person name="Zhang S."/>
            <person name="Jiang F."/>
            <person name="Zhang X."/>
            <person name="Ren Y."/>
            <person name="Wang B."/>
            <person name="Wang S."/>
            <person name="Lu Y."/>
            <person name="Wu K."/>
            <person name="Fan W."/>
            <person name="Wang G."/>
        </authorList>
    </citation>
    <scope>NUCLEOTIDE SEQUENCE</scope>
    <source>
        <strain evidence="7">12Hb</strain>
    </source>
</reference>
<dbReference type="Proteomes" id="UP000466442">
    <property type="component" value="Unassembled WGS sequence"/>
</dbReference>
<dbReference type="InterPro" id="IPR055288">
    <property type="entry name" value="NALCN_aux_factor_1/2"/>
</dbReference>
<dbReference type="GO" id="GO:0098703">
    <property type="term" value="P:calcium ion import across plasma membrane"/>
    <property type="evidence" value="ECO:0007669"/>
    <property type="project" value="TreeGrafter"/>
</dbReference>
<dbReference type="GO" id="GO:0015275">
    <property type="term" value="F:stretch-activated, monoatomic cation-selective, calcium channel activity"/>
    <property type="evidence" value="ECO:0007669"/>
    <property type="project" value="TreeGrafter"/>
</dbReference>
<evidence type="ECO:0000256" key="1">
    <source>
        <dbReference type="ARBA" id="ARBA00004141"/>
    </source>
</evidence>
<evidence type="ECO:0000313" key="7">
    <source>
        <dbReference type="EMBL" id="KAF6203873.1"/>
    </source>
</evidence>
<dbReference type="OrthoDB" id="10047996at2759"/>
<evidence type="ECO:0000256" key="2">
    <source>
        <dbReference type="ARBA" id="ARBA00022692"/>
    </source>
</evidence>
<organism evidence="7 8">
    <name type="scientific">Apolygus lucorum</name>
    <name type="common">Small green plant bug</name>
    <name type="synonym">Lygocoris lucorum</name>
    <dbReference type="NCBI Taxonomy" id="248454"/>
    <lineage>
        <taxon>Eukaryota</taxon>
        <taxon>Metazoa</taxon>
        <taxon>Ecdysozoa</taxon>
        <taxon>Arthropoda</taxon>
        <taxon>Hexapoda</taxon>
        <taxon>Insecta</taxon>
        <taxon>Pterygota</taxon>
        <taxon>Neoptera</taxon>
        <taxon>Paraneoptera</taxon>
        <taxon>Hemiptera</taxon>
        <taxon>Heteroptera</taxon>
        <taxon>Panheteroptera</taxon>
        <taxon>Cimicomorpha</taxon>
        <taxon>Miridae</taxon>
        <taxon>Mirini</taxon>
        <taxon>Apolygus</taxon>
    </lineage>
</organism>